<dbReference type="AlphaFoldDB" id="A0A8H4VKT1"/>
<gene>
    <name evidence="2" type="ORF">D9613_004577</name>
</gene>
<feature type="region of interest" description="Disordered" evidence="1">
    <location>
        <begin position="52"/>
        <end position="213"/>
    </location>
</feature>
<organism evidence="2 3">
    <name type="scientific">Agrocybe pediades</name>
    <dbReference type="NCBI Taxonomy" id="84607"/>
    <lineage>
        <taxon>Eukaryota</taxon>
        <taxon>Fungi</taxon>
        <taxon>Dikarya</taxon>
        <taxon>Basidiomycota</taxon>
        <taxon>Agaricomycotina</taxon>
        <taxon>Agaricomycetes</taxon>
        <taxon>Agaricomycetidae</taxon>
        <taxon>Agaricales</taxon>
        <taxon>Agaricineae</taxon>
        <taxon>Strophariaceae</taxon>
        <taxon>Agrocybe</taxon>
    </lineage>
</organism>
<keyword evidence="3" id="KW-1185">Reference proteome</keyword>
<protein>
    <submittedName>
        <fullName evidence="2">Uncharacterized protein</fullName>
    </submittedName>
</protein>
<feature type="compositionally biased region" description="Polar residues" evidence="1">
    <location>
        <begin position="383"/>
        <end position="400"/>
    </location>
</feature>
<dbReference type="EMBL" id="JAACJL010000057">
    <property type="protein sequence ID" value="KAF4611640.1"/>
    <property type="molecule type" value="Genomic_DNA"/>
</dbReference>
<accession>A0A8H4VKT1</accession>
<evidence type="ECO:0000256" key="1">
    <source>
        <dbReference type="SAM" id="MobiDB-lite"/>
    </source>
</evidence>
<reference evidence="2 3" key="1">
    <citation type="submission" date="2019-12" db="EMBL/GenBank/DDBJ databases">
        <authorList>
            <person name="Floudas D."/>
            <person name="Bentzer J."/>
            <person name="Ahren D."/>
            <person name="Johansson T."/>
            <person name="Persson P."/>
            <person name="Tunlid A."/>
        </authorList>
    </citation>
    <scope>NUCLEOTIDE SEQUENCE [LARGE SCALE GENOMIC DNA]</scope>
    <source>
        <strain evidence="2 3">CBS 102.39</strain>
    </source>
</reference>
<evidence type="ECO:0000313" key="3">
    <source>
        <dbReference type="Proteomes" id="UP000521872"/>
    </source>
</evidence>
<feature type="compositionally biased region" description="Basic residues" evidence="1">
    <location>
        <begin position="142"/>
        <end position="151"/>
    </location>
</feature>
<feature type="compositionally biased region" description="Polar residues" evidence="1">
    <location>
        <begin position="74"/>
        <end position="84"/>
    </location>
</feature>
<name>A0A8H4VKT1_9AGAR</name>
<sequence length="532" mass="58104">MASASFFGELSNVHIYGGEFNHVRGNVNVYDQSRHSSTVNSFNTTNIVQENVKNNNSQRYRGIANPPQYDRQRSAPQRRQSNAPSYFPPPTVHPAMAMHMHGQEQLPPGSRTNTIDSFNTTNNTKHNVGNDNSLRYEGPYPKGKRRSRHQKAAFNDESYDPDRAEGPSSSSSPPPDPRSSGSGRRRRSSPREDRDASEEQMPRASVGPSSMPAHLNRHARMNMMNQMTEGSVNIAPGDVSVMPQVLQVKLTEVIHMALQHAAATAAQDVEGVPEVAIDIEEEGGEMDESDDSWSSSEYEEPRKSGRMSGSNIDAEMANLTLNDTLRPAISRVKSAPPPEDASPGTSGHRPPISNLNPRLAESTQDLPAHIRYPFAYTNNSAVPPFSSQYSPRTAPHSNPNIPAGAHPQAHPASPDSSMFGHTRPPTSPMGSRGPNPSTSNPERQPPGPASPSFSAQSVPEAFGIQPSFIKPHGGSIIFNDIRGNYNKTDQSVHNTTVGSGNTTHTLVQDSYNDNSVRSYAAPRPVKDKRYRR</sequence>
<feature type="compositionally biased region" description="Polar residues" evidence="1">
    <location>
        <begin position="110"/>
        <end position="133"/>
    </location>
</feature>
<comment type="caution">
    <text evidence="2">The sequence shown here is derived from an EMBL/GenBank/DDBJ whole genome shotgun (WGS) entry which is preliminary data.</text>
</comment>
<dbReference type="Proteomes" id="UP000521872">
    <property type="component" value="Unassembled WGS sequence"/>
</dbReference>
<feature type="region of interest" description="Disordered" evidence="1">
    <location>
        <begin position="489"/>
        <end position="532"/>
    </location>
</feature>
<feature type="compositionally biased region" description="Polar residues" evidence="1">
    <location>
        <begin position="489"/>
        <end position="517"/>
    </location>
</feature>
<proteinExistence type="predicted"/>
<feature type="region of interest" description="Disordered" evidence="1">
    <location>
        <begin position="331"/>
        <end position="358"/>
    </location>
</feature>
<feature type="region of interest" description="Disordered" evidence="1">
    <location>
        <begin position="383"/>
        <end position="456"/>
    </location>
</feature>
<evidence type="ECO:0000313" key="2">
    <source>
        <dbReference type="EMBL" id="KAF4611640.1"/>
    </source>
</evidence>
<feature type="compositionally biased region" description="Acidic residues" evidence="1">
    <location>
        <begin position="281"/>
        <end position="291"/>
    </location>
</feature>
<feature type="region of interest" description="Disordered" evidence="1">
    <location>
        <begin position="281"/>
        <end position="310"/>
    </location>
</feature>